<dbReference type="EMBL" id="CANTUO010000002">
    <property type="protein sequence ID" value="CAI5758304.1"/>
    <property type="molecule type" value="Genomic_DNA"/>
</dbReference>
<keyword evidence="1" id="KW-0472">Membrane</keyword>
<name>A0A9W4XAG5_9ASCO</name>
<feature type="transmembrane region" description="Helical" evidence="1">
    <location>
        <begin position="349"/>
        <end position="380"/>
    </location>
</feature>
<reference evidence="2" key="1">
    <citation type="submission" date="2022-12" db="EMBL/GenBank/DDBJ databases">
        <authorList>
            <person name="Brejova B."/>
        </authorList>
    </citation>
    <scope>NUCLEOTIDE SEQUENCE</scope>
</reference>
<keyword evidence="1" id="KW-1133">Transmembrane helix</keyword>
<evidence type="ECO:0000313" key="2">
    <source>
        <dbReference type="EMBL" id="CAI5758304.1"/>
    </source>
</evidence>
<dbReference type="OrthoDB" id="4480814at2759"/>
<evidence type="ECO:0000256" key="1">
    <source>
        <dbReference type="SAM" id="Phobius"/>
    </source>
</evidence>
<dbReference type="Proteomes" id="UP001152885">
    <property type="component" value="Unassembled WGS sequence"/>
</dbReference>
<comment type="caution">
    <text evidence="2">The sequence shown here is derived from an EMBL/GenBank/DDBJ whole genome shotgun (WGS) entry which is preliminary data.</text>
</comment>
<dbReference type="InterPro" id="IPR052413">
    <property type="entry name" value="SUR7_domain"/>
</dbReference>
<evidence type="ECO:0000313" key="3">
    <source>
        <dbReference type="Proteomes" id="UP001152885"/>
    </source>
</evidence>
<feature type="transmembrane region" description="Helical" evidence="1">
    <location>
        <begin position="268"/>
        <end position="294"/>
    </location>
</feature>
<dbReference type="PANTHER" id="PTHR28019:SF2">
    <property type="entry name" value="CELL MEMBRANE PROTEIN YLR413W-RELATED"/>
    <property type="match status" value="1"/>
</dbReference>
<protein>
    <submittedName>
        <fullName evidence="2">Uncharacterized protein</fullName>
    </submittedName>
</protein>
<keyword evidence="3" id="KW-1185">Reference proteome</keyword>
<dbReference type="PANTHER" id="PTHR28019">
    <property type="entry name" value="CELL MEMBRANE PROTEIN YLR413W-RELATED"/>
    <property type="match status" value="1"/>
</dbReference>
<feature type="transmembrane region" description="Helical" evidence="1">
    <location>
        <begin position="306"/>
        <end position="329"/>
    </location>
</feature>
<dbReference type="GO" id="GO:0005886">
    <property type="term" value="C:plasma membrane"/>
    <property type="evidence" value="ECO:0007669"/>
    <property type="project" value="InterPro"/>
</dbReference>
<sequence>MFKIFRIILIFLTLACMILSIFGLTGSYKNESYLTNTYLLNIHLNGLDLKQIINSTNINKRDWQSTDSGNYYVNQASSILATATVGSVPSAIESWYDSQPSSVQSSIQSAIPGVGNGNGNGNGNAGYYTTVSAAINDLLENTTPQLLGIADVYSISFWGYCRGQVEEQNTNNNSSGTFVDNFDNSNINWTWCSDPTPGFFFNPVEIFKNEMNNTLNGIQVDDQSSEINQLSNQLRSELKVLLDNLTDDDFNLPGNLNDDLKKLNDLTIAGFALILTVIVLSFISLIFQLFGFCCSPNKCCLSFLNFLFEFIIFILAIVGAGLVTGVYYFVKGQINDNVEDFGIKSFLSINFYAFIWSAVVACILIIFFNLLGHCCGLFGTGRKRYRAVKKEEPHEIAYEHKDGKV</sequence>
<dbReference type="InterPro" id="IPR009571">
    <property type="entry name" value="SUR7/Rim9-like_fungi"/>
</dbReference>
<gene>
    <name evidence="2" type="ORF">CANVERA_P2818</name>
</gene>
<dbReference type="GO" id="GO:0031505">
    <property type="term" value="P:fungal-type cell wall organization"/>
    <property type="evidence" value="ECO:0007669"/>
    <property type="project" value="TreeGrafter"/>
</dbReference>
<organism evidence="2 3">
    <name type="scientific">Candida verbasci</name>
    <dbReference type="NCBI Taxonomy" id="1227364"/>
    <lineage>
        <taxon>Eukaryota</taxon>
        <taxon>Fungi</taxon>
        <taxon>Dikarya</taxon>
        <taxon>Ascomycota</taxon>
        <taxon>Saccharomycotina</taxon>
        <taxon>Pichiomycetes</taxon>
        <taxon>Debaryomycetaceae</taxon>
        <taxon>Candida/Lodderomyces clade</taxon>
        <taxon>Candida</taxon>
    </lineage>
</organism>
<accession>A0A9W4XAG5</accession>
<keyword evidence="1" id="KW-0812">Transmembrane</keyword>
<dbReference type="AlphaFoldDB" id="A0A9W4XAG5"/>
<dbReference type="Pfam" id="PF06687">
    <property type="entry name" value="SUR7"/>
    <property type="match status" value="1"/>
</dbReference>
<proteinExistence type="predicted"/>
<dbReference type="GO" id="GO:0051285">
    <property type="term" value="C:cell cortex of cell tip"/>
    <property type="evidence" value="ECO:0007669"/>
    <property type="project" value="TreeGrafter"/>
</dbReference>